<dbReference type="AlphaFoldDB" id="A0A074LL41"/>
<dbReference type="Proteomes" id="UP000027821">
    <property type="component" value="Unassembled WGS sequence"/>
</dbReference>
<keyword evidence="2" id="KW-1185">Reference proteome</keyword>
<proteinExistence type="predicted"/>
<organism evidence="1 2">
    <name type="scientific">Anditalea andensis</name>
    <dbReference type="NCBI Taxonomy" id="1048983"/>
    <lineage>
        <taxon>Bacteria</taxon>
        <taxon>Pseudomonadati</taxon>
        <taxon>Bacteroidota</taxon>
        <taxon>Cytophagia</taxon>
        <taxon>Cytophagales</taxon>
        <taxon>Cytophagaceae</taxon>
        <taxon>Anditalea</taxon>
    </lineage>
</organism>
<name>A0A074LL41_9BACT</name>
<dbReference type="EMBL" id="JMIH01000014">
    <property type="protein sequence ID" value="KEO74557.1"/>
    <property type="molecule type" value="Genomic_DNA"/>
</dbReference>
<dbReference type="STRING" id="1048983.EL17_02465"/>
<accession>A0A074LL41</accession>
<evidence type="ECO:0000313" key="2">
    <source>
        <dbReference type="Proteomes" id="UP000027821"/>
    </source>
</evidence>
<protein>
    <submittedName>
        <fullName evidence="1">Uncharacterized protein</fullName>
    </submittedName>
</protein>
<reference evidence="1 2" key="1">
    <citation type="submission" date="2014-04" db="EMBL/GenBank/DDBJ databases">
        <title>Characterization and application of a salt tolerant electro-active bacterium.</title>
        <authorList>
            <person name="Yang L."/>
            <person name="Wei S."/>
            <person name="Tay Q.X.M."/>
        </authorList>
    </citation>
    <scope>NUCLEOTIDE SEQUENCE [LARGE SCALE GENOMIC DNA]</scope>
    <source>
        <strain evidence="1 2">LY1</strain>
    </source>
</reference>
<evidence type="ECO:0000313" key="1">
    <source>
        <dbReference type="EMBL" id="KEO74557.1"/>
    </source>
</evidence>
<comment type="caution">
    <text evidence="1">The sequence shown here is derived from an EMBL/GenBank/DDBJ whole genome shotgun (WGS) entry which is preliminary data.</text>
</comment>
<sequence>MMPIRPSIHYRYAFFLSELPIGQGRDVLSMMIEKGRRNLPNYKVTISNYMKGQKNRYLYQISCFILKQL</sequence>
<gene>
    <name evidence="1" type="ORF">EL17_02465</name>
</gene>